<gene>
    <name evidence="6" type="ORF">F4Y60_04005</name>
</gene>
<evidence type="ECO:0000256" key="3">
    <source>
        <dbReference type="ARBA" id="ARBA00022801"/>
    </source>
</evidence>
<keyword evidence="2" id="KW-0479">Metal-binding</keyword>
<keyword evidence="4" id="KW-0106">Calcium</keyword>
<dbReference type="Gene3D" id="3.40.720.10">
    <property type="entry name" value="Alkaline Phosphatase, subunit A"/>
    <property type="match status" value="1"/>
</dbReference>
<sequence length="496" mass="56211">MTDRPNVLVIYADQMRYDCMGCSGNPDVRTPYLDRMAEEGVKFDSAFVSYPLCTPFRASFLTGKYAHATGVFSNHFPIDPDRQPTLAPILTDAGYQTGYIGKWHLFGGPKPGFVPPGPHRLGFQHFVGYNRGHAYMNAVYYRDTDQPFRCRRYEPDFQTDHAIEHMASVLEAGNGPFFTYLCYGPPHYPMNMPGYLKRMYDPKKITLPRGTPDPAAQRTFVDEQVAYDYEGEFSLMEKSKFPGKRPGEVETEDEIRQFTAEYYAMITNIDHNVGILLNWLEGRGVLEDTIVVFLSDHGDMLGSHGRFCGWKRCAYRAASQVPFLVRHPTRFGASRRVQSIVDIAVDTMPTLLDILGLEGPEGMQGTSYLPVLESDTPVRDAVTYQLMKQSGGTRGQRHPKPERGIRTRDWLYVRKQDRAVLLVDQTNDPLEQVNLVGDPAHAGIQLALDSRVRDHMAETGDDWDLEIPWPPPDFISHKDADRLLEEDILPRAIPVP</sequence>
<dbReference type="InterPro" id="IPR000917">
    <property type="entry name" value="Sulfatase_N"/>
</dbReference>
<evidence type="ECO:0000256" key="2">
    <source>
        <dbReference type="ARBA" id="ARBA00022723"/>
    </source>
</evidence>
<dbReference type="SUPFAM" id="SSF53649">
    <property type="entry name" value="Alkaline phosphatase-like"/>
    <property type="match status" value="1"/>
</dbReference>
<dbReference type="PROSITE" id="PS00149">
    <property type="entry name" value="SULFATASE_2"/>
    <property type="match status" value="1"/>
</dbReference>
<evidence type="ECO:0000256" key="4">
    <source>
        <dbReference type="ARBA" id="ARBA00022837"/>
    </source>
</evidence>
<protein>
    <submittedName>
        <fullName evidence="6">Sulfatase</fullName>
    </submittedName>
</protein>
<evidence type="ECO:0000256" key="1">
    <source>
        <dbReference type="ARBA" id="ARBA00008779"/>
    </source>
</evidence>
<reference evidence="6" key="1">
    <citation type="submission" date="2019-09" db="EMBL/GenBank/DDBJ databases">
        <title>Characterisation of the sponge microbiome using genome-centric metagenomics.</title>
        <authorList>
            <person name="Engelberts J.P."/>
            <person name="Robbins S.J."/>
            <person name="De Goeij J.M."/>
            <person name="Aranda M."/>
            <person name="Bell S.C."/>
            <person name="Webster N.S."/>
        </authorList>
    </citation>
    <scope>NUCLEOTIDE SEQUENCE</scope>
    <source>
        <strain evidence="6">SB0664_bin_43</strain>
    </source>
</reference>
<dbReference type="PANTHER" id="PTHR42693:SF53">
    <property type="entry name" value="ENDO-4-O-SULFATASE"/>
    <property type="match status" value="1"/>
</dbReference>
<keyword evidence="3" id="KW-0378">Hydrolase</keyword>
<dbReference type="CDD" id="cd16034">
    <property type="entry name" value="sulfatase_like"/>
    <property type="match status" value="1"/>
</dbReference>
<dbReference type="GO" id="GO:0046872">
    <property type="term" value="F:metal ion binding"/>
    <property type="evidence" value="ECO:0007669"/>
    <property type="project" value="UniProtKB-KW"/>
</dbReference>
<dbReference type="GO" id="GO:0004065">
    <property type="term" value="F:arylsulfatase activity"/>
    <property type="evidence" value="ECO:0007669"/>
    <property type="project" value="TreeGrafter"/>
</dbReference>
<name>A0A6B0XZL5_9RHOB</name>
<proteinExistence type="inferred from homology"/>
<dbReference type="InterPro" id="IPR024607">
    <property type="entry name" value="Sulfatase_CS"/>
</dbReference>
<evidence type="ECO:0000259" key="5">
    <source>
        <dbReference type="Pfam" id="PF00884"/>
    </source>
</evidence>
<accession>A0A6B0XZL5</accession>
<comment type="caution">
    <text evidence="6">The sequence shown here is derived from an EMBL/GenBank/DDBJ whole genome shotgun (WGS) entry which is preliminary data.</text>
</comment>
<dbReference type="InterPro" id="IPR017850">
    <property type="entry name" value="Alkaline_phosphatase_core_sf"/>
</dbReference>
<feature type="domain" description="Sulfatase N-terminal" evidence="5">
    <location>
        <begin position="5"/>
        <end position="356"/>
    </location>
</feature>
<comment type="similarity">
    <text evidence="1">Belongs to the sulfatase family.</text>
</comment>
<evidence type="ECO:0000313" key="6">
    <source>
        <dbReference type="EMBL" id="MXY33253.1"/>
    </source>
</evidence>
<organism evidence="6">
    <name type="scientific">Boseongicola sp. SB0664_bin_43</name>
    <dbReference type="NCBI Taxonomy" id="2604844"/>
    <lineage>
        <taxon>Bacteria</taxon>
        <taxon>Pseudomonadati</taxon>
        <taxon>Pseudomonadota</taxon>
        <taxon>Alphaproteobacteria</taxon>
        <taxon>Rhodobacterales</taxon>
        <taxon>Paracoccaceae</taxon>
        <taxon>Boseongicola</taxon>
    </lineage>
</organism>
<dbReference type="PANTHER" id="PTHR42693">
    <property type="entry name" value="ARYLSULFATASE FAMILY MEMBER"/>
    <property type="match status" value="1"/>
</dbReference>
<dbReference type="EMBL" id="VXRY01000158">
    <property type="protein sequence ID" value="MXY33253.1"/>
    <property type="molecule type" value="Genomic_DNA"/>
</dbReference>
<dbReference type="InterPro" id="IPR050738">
    <property type="entry name" value="Sulfatase"/>
</dbReference>
<dbReference type="Pfam" id="PF00884">
    <property type="entry name" value="Sulfatase"/>
    <property type="match status" value="1"/>
</dbReference>
<dbReference type="AlphaFoldDB" id="A0A6B0XZL5"/>